<gene>
    <name evidence="3" type="ORF">GAL1_18</name>
</gene>
<evidence type="ECO:0000256" key="1">
    <source>
        <dbReference type="SAM" id="Coils"/>
    </source>
</evidence>
<dbReference type="GeneID" id="30309332"/>
<feature type="region of interest" description="Disordered" evidence="2">
    <location>
        <begin position="1098"/>
        <end position="1162"/>
    </location>
</feature>
<feature type="compositionally biased region" description="Low complexity" evidence="2">
    <location>
        <begin position="1219"/>
        <end position="1243"/>
    </location>
</feature>
<keyword evidence="4" id="KW-1185">Reference proteome</keyword>
<feature type="compositionally biased region" description="Polar residues" evidence="2">
    <location>
        <begin position="1120"/>
        <end position="1133"/>
    </location>
</feature>
<organism evidence="3 4">
    <name type="scientific">Gordonia phage GAL1</name>
    <dbReference type="NCBI Taxonomy" id="1647469"/>
    <lineage>
        <taxon>Viruses</taxon>
        <taxon>Duplodnaviria</taxon>
        <taxon>Heunggongvirae</taxon>
        <taxon>Uroviricota</taxon>
        <taxon>Caudoviricetes</taxon>
        <taxon>Galunavirus</taxon>
        <taxon>Galunavirus GAL1</taxon>
    </lineage>
</organism>
<name>A0A162E113_9CAUD</name>
<evidence type="ECO:0000313" key="4">
    <source>
        <dbReference type="Proteomes" id="UP000201404"/>
    </source>
</evidence>
<feature type="compositionally biased region" description="Pro residues" evidence="2">
    <location>
        <begin position="1249"/>
        <end position="1258"/>
    </location>
</feature>
<protein>
    <submittedName>
        <fullName evidence="3">Putative tape measure protein</fullName>
    </submittedName>
</protein>
<reference evidence="3 4" key="1">
    <citation type="submission" date="2015-04" db="EMBL/GenBank/DDBJ databases">
        <title>Locating and activating molecular 'time bombs': can Mycolata prophages be selectively induced en masse to biologically control activated sludge foaming?</title>
        <authorList>
            <person name="Dyson Z.A."/>
            <person name="Brown T.L."/>
            <person name="Farrar B."/>
            <person name="Doyle S."/>
            <person name="Tucci J."/>
            <person name="Seviour R.J."/>
            <person name="Petrovski S."/>
        </authorList>
    </citation>
    <scope>NUCLEOTIDE SEQUENCE [LARGE SCALE GENOMIC DNA]</scope>
</reference>
<proteinExistence type="predicted"/>
<accession>A0A162E113</accession>
<sequence>MAVYSAGSAKIDISADMSGLANEIRRTLERMQVEYDIDVGADLTRLRTQLRALRDESVDVRVDLSGASPAQIEATARSLRDLAQQMGRIRAIGDVNAVTRATFSSNLSTAELETTARALRDLATAVTRLQAAGDVRTIIDIDVRGIQNIILLQQLLAGLDRRININVNTSGLDRVNGGAQSATRSLTTMQKVKFTALAAGIASLVPALVGVAGAAGGAAAALGAMGAVGIVGGVGIGDAFSALSEQTANAGAAAEDLVDKQSAVADALLSVENAQQGVADAQRSAVDAQRDLNDSYEEASRYLRDMNDELVSAEIAQERAEIALAKARGRRIEVNSDPRSTTVDRAEADVDVRDALQRLREAKSKTADQRADTTRANNAGIGGSDIVQQAKTRSDQANRAVVDAQNQLTQATRQLAEAQRDATSSAAGGVDKFAQAMAKLAPAAQDFVLQMRALGPAWTELRKATQQAMFDGLGDSVTEFANKNMAGFQSGMVQIAGYINTTFKDTLTSLSDVFARLSESGVMQQFITSIGSMMSGLAPMIAGITEGFIQMGAAAGPGMGILFESIGQLVATTGPFLGQLGNILAQSLASIMPTLGEFINAIAVGLGPVLPVLADLISGLGQALLPVLPPLSQLLVTLGQALTPLLAPLGEALAQLGPPLSAIVAAAGDLLLAISPILPVLGQLLAQIITPLASALGAAFQAMQPFVAQWAEQLAPLMQVLGPALAQVGTILSQALVEAVQTLMPHMLNLVNSVVRLMVTLTPLLPQLAEMAVSLLPFLMQSLEILLPPFIVFIDLLNRAAQWALPMMMGALNLLTGAIQGVASVGQWFVDLWSDIWTTVSNTLSGKSDEVIGKFGELVRFVQDLPGRIRNAAAGMWDGIKDSFKGVLNWIISAWNNFSFTIKSPSWMGGKSVSLDTPDLPLLKAAGGAISGPGGPRDDLIPAMLSNGEYVVNAKSVGKYGVGFMDQVNAGRFADGSLVGTYGLTSEAEPFPQWVNDLGGKYAVDPSTYAGHQSDDRAEAGFAPNPQGLNRGIDWGGAVDAMQRFAEYLFSIAPSTPQLEQIIWQNPGTGQTIGWAGRSDESNTGYYADDWSGHQDHVHSRFSGPVGVAPRPNPYEANPLGQQNPDAVPSFNTEDGRSDAPKYAPEPSGTSTTSTTQAETKSYPTSFSGWAELGASSFIGGQTRSLLGVLGINDSPGFLTAGQELLKQQEEARKKQQELQKPQTTTPQTTPQATTPAPQSSTPEYMPAPAAPAAPPAPAVIMDTPEGGIAPGSPGAKETVFAEWGNHPGWQQGEQWLDTLRLINGESSWDESAANPASTAQGLFQFLDTTRAQFGYGPTAKEQAGPGGRYILERYGSPSEAWAFWNAQSPHWYHTGGQVAGAGDVPAWLEGGEYVVNRHAARANMPLLETINARRPMPSVGRRTNKAANGRVVNNNWTVQASPMDAIEAGMREQDRRAAAQMAGF</sequence>
<keyword evidence="1" id="KW-0175">Coiled coil</keyword>
<dbReference type="Gene3D" id="1.10.530.10">
    <property type="match status" value="1"/>
</dbReference>
<dbReference type="Proteomes" id="UP000201404">
    <property type="component" value="Genome"/>
</dbReference>
<evidence type="ECO:0000313" key="3">
    <source>
        <dbReference type="EMBL" id="AKJ72033.1"/>
    </source>
</evidence>
<feature type="compositionally biased region" description="Basic and acidic residues" evidence="2">
    <location>
        <begin position="1209"/>
        <end position="1218"/>
    </location>
</feature>
<feature type="region of interest" description="Disordered" evidence="2">
    <location>
        <begin position="1209"/>
        <end position="1276"/>
    </location>
</feature>
<dbReference type="RefSeq" id="YP_009324410.1">
    <property type="nucleotide sequence ID" value="NC_031936.1"/>
</dbReference>
<dbReference type="KEGG" id="vg:30309332"/>
<dbReference type="EMBL" id="KR053194">
    <property type="protein sequence ID" value="AKJ72033.1"/>
    <property type="molecule type" value="Genomic_DNA"/>
</dbReference>
<evidence type="ECO:0000256" key="2">
    <source>
        <dbReference type="SAM" id="MobiDB-lite"/>
    </source>
</evidence>
<feature type="coiled-coil region" evidence="1">
    <location>
        <begin position="271"/>
        <end position="421"/>
    </location>
</feature>